<dbReference type="OrthoDB" id="2252446at2"/>
<dbReference type="EMBL" id="JQBY01000021">
    <property type="protein sequence ID" value="KRN81723.1"/>
    <property type="molecule type" value="Genomic_DNA"/>
</dbReference>
<comment type="caution">
    <text evidence="2">The sequence shown here is derived from an EMBL/GenBank/DDBJ whole genome shotgun (WGS) entry which is preliminary data.</text>
</comment>
<evidence type="ECO:0000256" key="1">
    <source>
        <dbReference type="SAM" id="SignalP"/>
    </source>
</evidence>
<proteinExistence type="predicted"/>
<dbReference type="PATRIC" id="fig|319653.3.peg.1028"/>
<evidence type="ECO:0000313" key="4">
    <source>
        <dbReference type="Proteomes" id="UP000051749"/>
    </source>
</evidence>
<feature type="signal peptide" evidence="1">
    <location>
        <begin position="1"/>
        <end position="26"/>
    </location>
</feature>
<gene>
    <name evidence="2" type="ORF">IV87_GL001016</name>
    <name evidence="3" type="ORF">SAMN04487973_12032</name>
</gene>
<reference evidence="2 4" key="1">
    <citation type="journal article" date="2015" name="Genome Announc.">
        <title>Expanding the biotechnology potential of lactobacilli through comparative genomics of 213 strains and associated genera.</title>
        <authorList>
            <person name="Sun Z."/>
            <person name="Harris H.M."/>
            <person name="McCann A."/>
            <person name="Guo C."/>
            <person name="Argimon S."/>
            <person name="Zhang W."/>
            <person name="Yang X."/>
            <person name="Jeffery I.B."/>
            <person name="Cooney J.C."/>
            <person name="Kagawa T.F."/>
            <person name="Liu W."/>
            <person name="Song Y."/>
            <person name="Salvetti E."/>
            <person name="Wrobel A."/>
            <person name="Rasinkangas P."/>
            <person name="Parkhill J."/>
            <person name="Rea M.C."/>
            <person name="O'Sullivan O."/>
            <person name="Ritari J."/>
            <person name="Douillard F.P."/>
            <person name="Paul Ross R."/>
            <person name="Yang R."/>
            <person name="Briner A.E."/>
            <person name="Felis G.E."/>
            <person name="de Vos W.M."/>
            <person name="Barrangou R."/>
            <person name="Klaenhammer T.R."/>
            <person name="Caufield P.W."/>
            <person name="Cui Y."/>
            <person name="Zhang H."/>
            <person name="O'Toole P.W."/>
        </authorList>
    </citation>
    <scope>NUCLEOTIDE SEQUENCE [LARGE SCALE GENOMIC DNA]</scope>
    <source>
        <strain evidence="2 4">DSM 22301</strain>
    </source>
</reference>
<evidence type="ECO:0008006" key="6">
    <source>
        <dbReference type="Google" id="ProtNLM"/>
    </source>
</evidence>
<keyword evidence="1" id="KW-0732">Signal</keyword>
<dbReference type="AlphaFoldDB" id="A0A0R2JXI0"/>
<reference evidence="3 5" key="2">
    <citation type="submission" date="2016-10" db="EMBL/GenBank/DDBJ databases">
        <authorList>
            <person name="Varghese N."/>
            <person name="Submissions S."/>
        </authorList>
    </citation>
    <scope>NUCLEOTIDE SEQUENCE [LARGE SCALE GENOMIC DNA]</scope>
    <source>
        <strain evidence="3 5">CGMCC 1.3889</strain>
    </source>
</reference>
<evidence type="ECO:0000313" key="3">
    <source>
        <dbReference type="EMBL" id="SER84766.1"/>
    </source>
</evidence>
<dbReference type="STRING" id="319653.SAMN04487973_12032"/>
<keyword evidence="5" id="KW-1185">Reference proteome</keyword>
<dbReference type="EMBL" id="FOGK01000020">
    <property type="protein sequence ID" value="SER84766.1"/>
    <property type="molecule type" value="Genomic_DNA"/>
</dbReference>
<feature type="chain" id="PRO_5006419177" description="Cell surface protein" evidence="1">
    <location>
        <begin position="27"/>
        <end position="776"/>
    </location>
</feature>
<protein>
    <recommendedName>
        <fullName evidence="6">Cell surface protein</fullName>
    </recommendedName>
</protein>
<organism evidence="2 4">
    <name type="scientific">Pediococcus ethanolidurans</name>
    <dbReference type="NCBI Taxonomy" id="319653"/>
    <lineage>
        <taxon>Bacteria</taxon>
        <taxon>Bacillati</taxon>
        <taxon>Bacillota</taxon>
        <taxon>Bacilli</taxon>
        <taxon>Lactobacillales</taxon>
        <taxon>Lactobacillaceae</taxon>
        <taxon>Pediococcus</taxon>
    </lineage>
</organism>
<dbReference type="RefSeq" id="WP_057807443.1">
    <property type="nucleotide sequence ID" value="NZ_BJYP01000037.1"/>
</dbReference>
<name>A0A0R2JXI0_9LACO</name>
<dbReference type="Proteomes" id="UP000182818">
    <property type="component" value="Unassembled WGS sequence"/>
</dbReference>
<accession>A0A0R2JXI0</accession>
<evidence type="ECO:0000313" key="5">
    <source>
        <dbReference type="Proteomes" id="UP000182818"/>
    </source>
</evidence>
<evidence type="ECO:0000313" key="2">
    <source>
        <dbReference type="EMBL" id="KRN81723.1"/>
    </source>
</evidence>
<dbReference type="GeneID" id="76044212"/>
<sequence length="776" mass="84237">MRKITFIITTFIFAFCGLFLSQTVRADDTTTKPFPDNEILGVGSYFNAFAAGTMTIDANNTAHLEGRYASNILESSTDSWNARNSDTQWGTITSDASGNAIGKPLFTANKVDSSTTYGAYMRHMLDPNARQRDNLAAPIVSSKNQVVINNIQAEAKDYTDTDKTNHATLMSILDMDHTVGTTSDFSGTSGSKLASVSGKTLDPSATDASTYFDAAAIQFNKISQYYDQLTQPTSDDSTSEDKVVVNDHVNDAKVTQTTPEYQNYTNLTINVTLPDNYSSDANYKTPPVIMVGINAANATDKILNLTIKIHNMNTATTSVQAGDSSYDSYTYAPYIFINWDNVTTTSPFSDWQGSFKMQAYNGTDPDESPVNSSNGTEQSQLFSSHVLNNFPNATTSGTDTLEFGNTNEDSQLCGAMLLPNASVSLGSGSRTLYGSILSGKNITIAHDMPASRLIAGTFDINDISGNVFNNLHSVGPYIKDLNLVTTNQLDDSSISPGLTGGTANEKTIHVTDPTKSVGLQGTVVTRNKNYQLFYKLSNSETSTDWQRLNASGVNTNDNSTFKVNNLTSLSGYQQNLTTDSMQSEAAGDMPSLSTVGGNLQRKNQIELVVAPKTDDDGNAITANSDLSTYQHTTINLTETGKLTANIPNIFNLTADATDPDIYSSPSDSQNITIVNDWRVPYTLNVQYNNDLAAKLPEDGYTLFDQPKLLSYTANGTAFDISQPLLQQSGDNSLIATSSSDFQIKLNMKQLFASGIVQTGKKYEFPLYWTLNYKLTS</sequence>
<dbReference type="Proteomes" id="UP000051749">
    <property type="component" value="Unassembled WGS sequence"/>
</dbReference>